<sequence>MLSIDPLETGADAAAIHMLSIQEFMHSMAFGQFVNRCTMLIYDAPVKIGSCARQTHSESE</sequence>
<dbReference type="AlphaFoldDB" id="A0A101LWD1"/>
<evidence type="ECO:0000313" key="1">
    <source>
        <dbReference type="EMBL" id="KUM46555.1"/>
    </source>
</evidence>
<geneLocation type="mitochondrion" evidence="1"/>
<proteinExistence type="predicted"/>
<gene>
    <name evidence="1" type="ORF">ABT39_MTgene1657</name>
</gene>
<protein>
    <submittedName>
        <fullName evidence="1">Uncharacterized protein</fullName>
    </submittedName>
</protein>
<accession>A0A101LWD1</accession>
<name>A0A101LWD1_PICGL</name>
<reference evidence="1" key="1">
    <citation type="journal article" date="2015" name="Genome Biol. Evol.">
        <title>Organellar Genomes of White Spruce (Picea glauca): Assembly and Annotation.</title>
        <authorList>
            <person name="Jackman S.D."/>
            <person name="Warren R.L."/>
            <person name="Gibb E.A."/>
            <person name="Vandervalk B.P."/>
            <person name="Mohamadi H."/>
            <person name="Chu J."/>
            <person name="Raymond A."/>
            <person name="Pleasance S."/>
            <person name="Coope R."/>
            <person name="Wildung M.R."/>
            <person name="Ritland C.E."/>
            <person name="Bousquet J."/>
            <person name="Jones S.J."/>
            <person name="Bohlmann J."/>
            <person name="Birol I."/>
        </authorList>
    </citation>
    <scope>NUCLEOTIDE SEQUENCE [LARGE SCALE GENOMIC DNA]</scope>
    <source>
        <tissue evidence="1">Flushing bud</tissue>
    </source>
</reference>
<organism evidence="1">
    <name type="scientific">Picea glauca</name>
    <name type="common">White spruce</name>
    <name type="synonym">Pinus glauca</name>
    <dbReference type="NCBI Taxonomy" id="3330"/>
    <lineage>
        <taxon>Eukaryota</taxon>
        <taxon>Viridiplantae</taxon>
        <taxon>Streptophyta</taxon>
        <taxon>Embryophyta</taxon>
        <taxon>Tracheophyta</taxon>
        <taxon>Spermatophyta</taxon>
        <taxon>Pinopsida</taxon>
        <taxon>Pinidae</taxon>
        <taxon>Conifers I</taxon>
        <taxon>Pinales</taxon>
        <taxon>Pinaceae</taxon>
        <taxon>Picea</taxon>
    </lineage>
</organism>
<comment type="caution">
    <text evidence="1">The sequence shown here is derived from an EMBL/GenBank/DDBJ whole genome shotgun (WGS) entry which is preliminary data.</text>
</comment>
<dbReference type="EMBL" id="LKAM01000011">
    <property type="protein sequence ID" value="KUM46555.1"/>
    <property type="molecule type" value="Genomic_DNA"/>
</dbReference>
<keyword evidence="1" id="KW-0496">Mitochondrion</keyword>